<protein>
    <submittedName>
        <fullName evidence="1">Uncharacterized protein</fullName>
    </submittedName>
</protein>
<dbReference type="AlphaFoldDB" id="A0A8H7CRI0"/>
<organism evidence="1 2">
    <name type="scientific">Mycena venus</name>
    <dbReference type="NCBI Taxonomy" id="2733690"/>
    <lineage>
        <taxon>Eukaryota</taxon>
        <taxon>Fungi</taxon>
        <taxon>Dikarya</taxon>
        <taxon>Basidiomycota</taxon>
        <taxon>Agaricomycotina</taxon>
        <taxon>Agaricomycetes</taxon>
        <taxon>Agaricomycetidae</taxon>
        <taxon>Agaricales</taxon>
        <taxon>Marasmiineae</taxon>
        <taxon>Mycenaceae</taxon>
        <taxon>Mycena</taxon>
    </lineage>
</organism>
<dbReference type="EMBL" id="JACAZI010000014">
    <property type="protein sequence ID" value="KAF7344833.1"/>
    <property type="molecule type" value="Genomic_DNA"/>
</dbReference>
<dbReference type="OrthoDB" id="2750929at2759"/>
<reference evidence="1" key="1">
    <citation type="submission" date="2020-05" db="EMBL/GenBank/DDBJ databases">
        <title>Mycena genomes resolve the evolution of fungal bioluminescence.</title>
        <authorList>
            <person name="Tsai I.J."/>
        </authorList>
    </citation>
    <scope>NUCLEOTIDE SEQUENCE</scope>
    <source>
        <strain evidence="1">CCC161011</strain>
    </source>
</reference>
<sequence>MSLLTTPRLFCPRLRMRVAFSLFAYRSIHTEGGSAQGDERLFDISPPGPALLPQIISTLNPDLLLPTDYLDLSRLDSKAIRFPTSQRGSWLSIAYNANPSQGAKPPISFPDKSAGYLYYDRPQDAAPLEGGVRLRVVVPSKAAAASPRSPSSTFHHGHDLLTPIGLPWQISLPQIACSARYAVLLAELLAEYLATENQLAQCRAIFAEGRRWRVEPESTVFRLGQPFPVNLAEGIDVTVIGRDALHRLWMPDVFRVSSKEEGEPYNRAQSYAPWAGTALASFEPSSTPADSDPRRRIVHLRFTHISPFTPIKTNMKNGAHFKGILKPRAGTFLTRTRRGGRAPVRWGCDIDVDSADGKGKVGEALRMLWDNSRIS</sequence>
<accession>A0A8H7CRI0</accession>
<evidence type="ECO:0000313" key="2">
    <source>
        <dbReference type="Proteomes" id="UP000620124"/>
    </source>
</evidence>
<name>A0A8H7CRI0_9AGAR</name>
<gene>
    <name evidence="1" type="ORF">MVEN_01644600</name>
</gene>
<keyword evidence="2" id="KW-1185">Reference proteome</keyword>
<comment type="caution">
    <text evidence="1">The sequence shown here is derived from an EMBL/GenBank/DDBJ whole genome shotgun (WGS) entry which is preliminary data.</text>
</comment>
<dbReference type="Proteomes" id="UP000620124">
    <property type="component" value="Unassembled WGS sequence"/>
</dbReference>
<proteinExistence type="predicted"/>
<evidence type="ECO:0000313" key="1">
    <source>
        <dbReference type="EMBL" id="KAF7344833.1"/>
    </source>
</evidence>